<evidence type="ECO:0000256" key="8">
    <source>
        <dbReference type="ARBA" id="ARBA00022792"/>
    </source>
</evidence>
<comment type="function">
    <text evidence="1">Accessory subunit of the mitochondrial membrane respiratory chain NADH dehydrogenase (Complex I), that is believed not to be involved in catalysis. Complex I functions in the transfer of electrons from NADH to the respiratory chain. The immediate electron acceptor for the enzyme is believed to be ubiquinone.</text>
</comment>
<dbReference type="GO" id="GO:0005743">
    <property type="term" value="C:mitochondrial inner membrane"/>
    <property type="evidence" value="ECO:0007669"/>
    <property type="project" value="UniProtKB-SubCell"/>
</dbReference>
<reference evidence="13 14" key="1">
    <citation type="submission" date="2017-01" db="EMBL/GenBank/DDBJ databases">
        <authorList>
            <person name="Mah S.A."/>
            <person name="Swanson W.J."/>
            <person name="Moy G.W."/>
            <person name="Vacquier V.D."/>
        </authorList>
    </citation>
    <scope>NUCLEOTIDE SEQUENCE [LARGE SCALE GENOMIC DNA]</scope>
    <source>
        <strain evidence="13 14">GSMNP</strain>
    </source>
</reference>
<keyword evidence="10" id="KW-0496">Mitochondrion</keyword>
<dbReference type="Pfam" id="PF05676">
    <property type="entry name" value="NDUF_B7"/>
    <property type="match status" value="1"/>
</dbReference>
<evidence type="ECO:0000256" key="4">
    <source>
        <dbReference type="ARBA" id="ARBA00008006"/>
    </source>
</evidence>
<evidence type="ECO:0000256" key="12">
    <source>
        <dbReference type="ARBA" id="ARBA00023157"/>
    </source>
</evidence>
<keyword evidence="6" id="KW-0813">Transport</keyword>
<accession>A0A1R1YHF8</accession>
<evidence type="ECO:0000256" key="11">
    <source>
        <dbReference type="ARBA" id="ARBA00023136"/>
    </source>
</evidence>
<sequence>MNFENDPDFKEPVMKVTQQEMAEARLPLAYRDYCAHLLIPLNRCRIKKLWMPWECVEERHAHEKCEYEDFMRRSRIMTKLKEAKKEQVSA</sequence>
<keyword evidence="7" id="KW-0679">Respiratory chain</keyword>
<dbReference type="STRING" id="133412.A0A1R1YHF8"/>
<keyword evidence="9" id="KW-0249">Electron transport</keyword>
<keyword evidence="11" id="KW-0472">Membrane</keyword>
<keyword evidence="14" id="KW-1185">Reference proteome</keyword>
<dbReference type="OrthoDB" id="268414at2759"/>
<evidence type="ECO:0000313" key="13">
    <source>
        <dbReference type="EMBL" id="OMJ26245.1"/>
    </source>
</evidence>
<evidence type="ECO:0000256" key="6">
    <source>
        <dbReference type="ARBA" id="ARBA00022448"/>
    </source>
</evidence>
<evidence type="ECO:0000256" key="5">
    <source>
        <dbReference type="ARBA" id="ARBA00018677"/>
    </source>
</evidence>
<comment type="caution">
    <text evidence="13">The sequence shown here is derived from an EMBL/GenBank/DDBJ whole genome shotgun (WGS) entry which is preliminary data.</text>
</comment>
<organism evidence="13 14">
    <name type="scientific">Smittium culicis</name>
    <dbReference type="NCBI Taxonomy" id="133412"/>
    <lineage>
        <taxon>Eukaryota</taxon>
        <taxon>Fungi</taxon>
        <taxon>Fungi incertae sedis</taxon>
        <taxon>Zoopagomycota</taxon>
        <taxon>Kickxellomycotina</taxon>
        <taxon>Harpellomycetes</taxon>
        <taxon>Harpellales</taxon>
        <taxon>Legeriomycetaceae</taxon>
        <taxon>Smittium</taxon>
    </lineage>
</organism>
<evidence type="ECO:0000256" key="3">
    <source>
        <dbReference type="ARBA" id="ARBA00004637"/>
    </source>
</evidence>
<proteinExistence type="inferred from homology"/>
<dbReference type="Proteomes" id="UP000187283">
    <property type="component" value="Unassembled WGS sequence"/>
</dbReference>
<comment type="similarity">
    <text evidence="4">Belongs to the complex I NDUFB7 subunit family.</text>
</comment>
<evidence type="ECO:0000313" key="14">
    <source>
        <dbReference type="Proteomes" id="UP000187283"/>
    </source>
</evidence>
<keyword evidence="8" id="KW-0999">Mitochondrion inner membrane</keyword>
<dbReference type="InterPro" id="IPR008698">
    <property type="entry name" value="NDUB7"/>
</dbReference>
<evidence type="ECO:0000256" key="7">
    <source>
        <dbReference type="ARBA" id="ARBA00022660"/>
    </source>
</evidence>
<keyword evidence="12" id="KW-1015">Disulfide bond</keyword>
<keyword evidence="13" id="KW-0830">Ubiquinone</keyword>
<dbReference type="EMBL" id="LSSN01000047">
    <property type="protein sequence ID" value="OMJ26245.1"/>
    <property type="molecule type" value="Genomic_DNA"/>
</dbReference>
<evidence type="ECO:0000256" key="2">
    <source>
        <dbReference type="ARBA" id="ARBA00004569"/>
    </source>
</evidence>
<evidence type="ECO:0000256" key="1">
    <source>
        <dbReference type="ARBA" id="ARBA00003195"/>
    </source>
</evidence>
<dbReference type="PANTHER" id="PTHR20900:SF0">
    <property type="entry name" value="NADH DEHYDROGENASE [UBIQUINONE] 1 BETA SUBCOMPLEX SUBUNIT 7"/>
    <property type="match status" value="1"/>
</dbReference>
<evidence type="ECO:0000256" key="10">
    <source>
        <dbReference type="ARBA" id="ARBA00023128"/>
    </source>
</evidence>
<name>A0A1R1YHF8_9FUNG</name>
<gene>
    <name evidence="13" type="ORF">AYI70_g319</name>
</gene>
<evidence type="ECO:0000256" key="9">
    <source>
        <dbReference type="ARBA" id="ARBA00022982"/>
    </source>
</evidence>
<dbReference type="GO" id="GO:0005758">
    <property type="term" value="C:mitochondrial intermembrane space"/>
    <property type="evidence" value="ECO:0007669"/>
    <property type="project" value="UniProtKB-SubCell"/>
</dbReference>
<protein>
    <recommendedName>
        <fullName evidence="5">NADH dehydrogenase [ubiquinone] 1 beta subcomplex subunit 7</fullName>
    </recommendedName>
</protein>
<comment type="subcellular location">
    <subcellularLocation>
        <location evidence="3">Mitochondrion inner membrane</location>
        <topology evidence="3">Peripheral membrane protein</topology>
    </subcellularLocation>
    <subcellularLocation>
        <location evidence="2">Mitochondrion intermembrane space</location>
    </subcellularLocation>
</comment>
<dbReference type="AlphaFoldDB" id="A0A1R1YHF8"/>
<dbReference type="PANTHER" id="PTHR20900">
    <property type="entry name" value="NADH:UBIQUINONE OXIDOREDUCTASE B18-LIKE SUBUNIT"/>
    <property type="match status" value="1"/>
</dbReference>